<proteinExistence type="predicted"/>
<dbReference type="AlphaFoldDB" id="A0A7E4ZXI8"/>
<feature type="region of interest" description="Disordered" evidence="1">
    <location>
        <begin position="106"/>
        <end position="130"/>
    </location>
</feature>
<evidence type="ECO:0000256" key="2">
    <source>
        <dbReference type="SAM" id="Phobius"/>
    </source>
</evidence>
<keyword evidence="2" id="KW-0812">Transmembrane</keyword>
<evidence type="ECO:0000256" key="1">
    <source>
        <dbReference type="SAM" id="MobiDB-lite"/>
    </source>
</evidence>
<reference evidence="3" key="1">
    <citation type="journal article" date="2013" name="Genetics">
        <title>The draft genome and transcriptome of Panagrellus redivivus are shaped by the harsh demands of a free-living lifestyle.</title>
        <authorList>
            <person name="Srinivasan J."/>
            <person name="Dillman A.R."/>
            <person name="Macchietto M.G."/>
            <person name="Heikkinen L."/>
            <person name="Lakso M."/>
            <person name="Fracchia K.M."/>
            <person name="Antoshechkin I."/>
            <person name="Mortazavi A."/>
            <person name="Wong G."/>
            <person name="Sternberg P.W."/>
        </authorList>
    </citation>
    <scope>NUCLEOTIDE SEQUENCE [LARGE SCALE GENOMIC DNA]</scope>
    <source>
        <strain evidence="3">MT8872</strain>
    </source>
</reference>
<sequence>MSCGQYTNAFELGTHSNRNPPFGNLSSVSKVSTSVCFDSASKQNIAECQKGYMTASNRKNWKKAVIGAVICVIIIIIVMIETVVLPFCFRKKSTVAPWQFVSRPLHRMQRPNQQPKKTNGAPVTPKTTPATMLKATSRKNGQFLLKTSHQAPTPGLDNL</sequence>
<accession>A0A7E4ZXI8</accession>
<evidence type="ECO:0000313" key="4">
    <source>
        <dbReference type="WBParaSite" id="Pan_g23278.t1"/>
    </source>
</evidence>
<keyword evidence="2" id="KW-1133">Transmembrane helix</keyword>
<reference evidence="4" key="2">
    <citation type="submission" date="2020-10" db="UniProtKB">
        <authorList>
            <consortium name="WormBaseParasite"/>
        </authorList>
    </citation>
    <scope>IDENTIFICATION</scope>
</reference>
<evidence type="ECO:0000313" key="3">
    <source>
        <dbReference type="Proteomes" id="UP000492821"/>
    </source>
</evidence>
<organism evidence="3 4">
    <name type="scientific">Panagrellus redivivus</name>
    <name type="common">Microworm</name>
    <dbReference type="NCBI Taxonomy" id="6233"/>
    <lineage>
        <taxon>Eukaryota</taxon>
        <taxon>Metazoa</taxon>
        <taxon>Ecdysozoa</taxon>
        <taxon>Nematoda</taxon>
        <taxon>Chromadorea</taxon>
        <taxon>Rhabditida</taxon>
        <taxon>Tylenchina</taxon>
        <taxon>Panagrolaimomorpha</taxon>
        <taxon>Panagrolaimoidea</taxon>
        <taxon>Panagrolaimidae</taxon>
        <taxon>Panagrellus</taxon>
    </lineage>
</organism>
<keyword evidence="2" id="KW-0472">Membrane</keyword>
<keyword evidence="3" id="KW-1185">Reference proteome</keyword>
<dbReference type="Proteomes" id="UP000492821">
    <property type="component" value="Unassembled WGS sequence"/>
</dbReference>
<name>A0A7E4ZXI8_PANRE</name>
<protein>
    <submittedName>
        <fullName evidence="4">Uncharacterized protein</fullName>
    </submittedName>
</protein>
<feature type="transmembrane region" description="Helical" evidence="2">
    <location>
        <begin position="64"/>
        <end position="89"/>
    </location>
</feature>
<dbReference type="WBParaSite" id="Pan_g23278.t1">
    <property type="protein sequence ID" value="Pan_g23278.t1"/>
    <property type="gene ID" value="Pan_g23278"/>
</dbReference>